<dbReference type="EMBL" id="CM041551">
    <property type="protein sequence ID" value="KAI3355444.1"/>
    <property type="molecule type" value="Genomic_DNA"/>
</dbReference>
<dbReference type="Proteomes" id="UP000831701">
    <property type="component" value="Chromosome 21"/>
</dbReference>
<sequence>MRECHREEDVEMNMALGYLGDIKAVLNGCEDQWTLQDRAAMPLLFQMTVCVDVRVVVPGAWVAFSYNSVHALRPELGLEGDDEALYGWLLRVRHRFPIRLSLTHWHRVDGMVVAERTVIAQAIPPADSLWLGCHPRDRPPVAALGKVELYMFRMWADLGHHGLCEDGLCTVIGWNAQYWGVTSPKARQRDPNLLCGSPLVICNVSQLCSDTDAYFWMSIRVEAKGGSKAEEDVSKLVRVEVSPHPLCWVSRRENLSASISPSVAQVSNALGCHGGSGDAVTGFIDFCQSDRQLQVVQVTCREKTNISNTTCDVLLQLSHAVSACNLQRAGVSALQQAGDKQIQATITGDVERVAYMVSAAFVFLCISTCVRSVSYPCLFTSSLVELNSDPAPQPHTQSCSSDFCDCSAFCASTSLYYAVRISISSASVSVNILQELFKALDVNRACNPVSGSLCQETLKLYQVDFFNPFVAVSTLYSCMVILTMSGPVNGCILNELLQQGIDGKHGITIESPLTRMVVCGPPGLSVSTLLASNLTWVSSDRMTSDVCQPDPYLFKCYTTVYNVTIAKQTNSSVTSNETMTTVTPSPDYTKVNNVTTASNNYTTTNENITTATVSQNETTTDNVTTTPIRETQQNTTDPHKNTTMSTAAGQVNETLINTTTSTVNSTVDNTTSVTDNTTKSTVAPPNNQTGNHTTARVTENILTTTLPAPTNTTTATSSTTTPQITTLSNTTTTKPDTGTTATTTVATNLSQAALEEQTNQLLDQTQNPSQLNSSQVAQLVGNLQKLLNGPTVSQAVGQKAINIISNLMDGSAVALSESANRMIQLVDDLGLKLVVDGDRAVVSSRSLVLAVRTVDGTNFPTTSVDIFNTDNVQLRALSRSRSKRSDSALGSVFLPSSLTAGLSPEQQQEAKRLQFTFYTKPALFQDASLNNKTLVSPVLGSSVANLSISNLSENIQFTIKNINPIPGNFVASCAFWDFAQNGGRGGWSSAGCFVVNSTVEYTTCSCNHLTSFAILLDLSRQGLTDKKQAQILTFITYIGCGISAIFLAVTLLTYLLFEKLLRDIPAKILVQLCMSLLLLNLVFLLDGWLALYPAVGLCISTAFFLHYFLLTSFTWAGLEALHMYLSVVQVFTPYLSRYMLKFSLMGWGIPLIVVIIVIAVDKNNYGLVTYGRYTDGTTDDFCWLRNDIAFYVGVVAYFLLIFSLCLLVFIMVMVQLARIKRQNPQNRPPNRNVMTDMRSVAGLIILLGLTWGFSLFAWGPLYLPFVYLFTIFNTLQGFFVFVFHCAVKENVRRQWRTYLCCGSLRLAENSDWSRTATQNHKNVSVTTATTSAPHFTSRSSSVISDATNSSGSVFVDSGISDGFNSDVVLNELHRRDLSL</sequence>
<reference evidence="1" key="1">
    <citation type="submission" date="2022-04" db="EMBL/GenBank/DDBJ databases">
        <title>Jade perch genome.</title>
        <authorList>
            <person name="Chao B."/>
        </authorList>
    </citation>
    <scope>NUCLEOTIDE SEQUENCE</scope>
    <source>
        <strain evidence="1">CB-2022</strain>
    </source>
</reference>
<keyword evidence="2" id="KW-1185">Reference proteome</keyword>
<evidence type="ECO:0000313" key="2">
    <source>
        <dbReference type="Proteomes" id="UP000831701"/>
    </source>
</evidence>
<evidence type="ECO:0000313" key="1">
    <source>
        <dbReference type="EMBL" id="KAI3355444.1"/>
    </source>
</evidence>
<proteinExistence type="predicted"/>
<gene>
    <name evidence="1" type="ORF">L3Q82_018280</name>
</gene>
<protein>
    <submittedName>
        <fullName evidence="1">Uncharacterized protein</fullName>
    </submittedName>
</protein>
<organism evidence="1 2">
    <name type="scientific">Scortum barcoo</name>
    <name type="common">barcoo grunter</name>
    <dbReference type="NCBI Taxonomy" id="214431"/>
    <lineage>
        <taxon>Eukaryota</taxon>
        <taxon>Metazoa</taxon>
        <taxon>Chordata</taxon>
        <taxon>Craniata</taxon>
        <taxon>Vertebrata</taxon>
        <taxon>Euteleostomi</taxon>
        <taxon>Actinopterygii</taxon>
        <taxon>Neopterygii</taxon>
        <taxon>Teleostei</taxon>
        <taxon>Neoteleostei</taxon>
        <taxon>Acanthomorphata</taxon>
        <taxon>Eupercaria</taxon>
        <taxon>Centrarchiformes</taxon>
        <taxon>Terapontoidei</taxon>
        <taxon>Terapontidae</taxon>
        <taxon>Scortum</taxon>
    </lineage>
</organism>
<name>A0ACB8VIT9_9TELE</name>
<comment type="caution">
    <text evidence="1">The sequence shown here is derived from an EMBL/GenBank/DDBJ whole genome shotgun (WGS) entry which is preliminary data.</text>
</comment>
<accession>A0ACB8VIT9</accession>